<feature type="region of interest" description="Disordered" evidence="1">
    <location>
        <begin position="1"/>
        <end position="71"/>
    </location>
</feature>
<name>A0AAV0ZCN7_VICFA</name>
<evidence type="ECO:0000256" key="1">
    <source>
        <dbReference type="SAM" id="MobiDB-lite"/>
    </source>
</evidence>
<dbReference type="Proteomes" id="UP001157006">
    <property type="component" value="Chromosome 1S"/>
</dbReference>
<dbReference type="AlphaFoldDB" id="A0AAV0ZCN7"/>
<feature type="compositionally biased region" description="Basic and acidic residues" evidence="1">
    <location>
        <begin position="1"/>
        <end position="12"/>
    </location>
</feature>
<sequence>MKRDSQIAQERKIQKKLFPPKPSSSAQSSTNPLPQPIPPSNRKQTPADSSKSLSDYKSKPVVDKGSAKVRSKGEKIGICLREMFRFDEMGLNVLNRGMKLVGESERLELDRRWKRLRVQETRVFIQRAELVEEQLELIYKELQGSCSRE</sequence>
<keyword evidence="3" id="KW-1185">Reference proteome</keyword>
<protein>
    <submittedName>
        <fullName evidence="2">Uncharacterized protein</fullName>
    </submittedName>
</protein>
<gene>
    <name evidence="2" type="ORF">VFH_I196440</name>
</gene>
<evidence type="ECO:0000313" key="2">
    <source>
        <dbReference type="EMBL" id="CAI8595551.1"/>
    </source>
</evidence>
<proteinExistence type="predicted"/>
<evidence type="ECO:0000313" key="3">
    <source>
        <dbReference type="Proteomes" id="UP001157006"/>
    </source>
</evidence>
<accession>A0AAV0ZCN7</accession>
<feature type="compositionally biased region" description="Polar residues" evidence="1">
    <location>
        <begin position="23"/>
        <end position="32"/>
    </location>
</feature>
<feature type="compositionally biased region" description="Basic and acidic residues" evidence="1">
    <location>
        <begin position="54"/>
        <end position="71"/>
    </location>
</feature>
<organism evidence="2 3">
    <name type="scientific">Vicia faba</name>
    <name type="common">Broad bean</name>
    <name type="synonym">Faba vulgaris</name>
    <dbReference type="NCBI Taxonomy" id="3906"/>
    <lineage>
        <taxon>Eukaryota</taxon>
        <taxon>Viridiplantae</taxon>
        <taxon>Streptophyta</taxon>
        <taxon>Embryophyta</taxon>
        <taxon>Tracheophyta</taxon>
        <taxon>Spermatophyta</taxon>
        <taxon>Magnoliopsida</taxon>
        <taxon>eudicotyledons</taxon>
        <taxon>Gunneridae</taxon>
        <taxon>Pentapetalae</taxon>
        <taxon>rosids</taxon>
        <taxon>fabids</taxon>
        <taxon>Fabales</taxon>
        <taxon>Fabaceae</taxon>
        <taxon>Papilionoideae</taxon>
        <taxon>50 kb inversion clade</taxon>
        <taxon>NPAAA clade</taxon>
        <taxon>Hologalegina</taxon>
        <taxon>IRL clade</taxon>
        <taxon>Fabeae</taxon>
        <taxon>Vicia</taxon>
    </lineage>
</organism>
<dbReference type="EMBL" id="OX451735">
    <property type="protein sequence ID" value="CAI8595551.1"/>
    <property type="molecule type" value="Genomic_DNA"/>
</dbReference>
<reference evidence="2 3" key="1">
    <citation type="submission" date="2023-01" db="EMBL/GenBank/DDBJ databases">
        <authorList>
            <person name="Kreplak J."/>
        </authorList>
    </citation>
    <scope>NUCLEOTIDE SEQUENCE [LARGE SCALE GENOMIC DNA]</scope>
</reference>